<dbReference type="SMART" id="SM00400">
    <property type="entry name" value="ZnF_CHCC"/>
    <property type="match status" value="1"/>
</dbReference>
<dbReference type="EC" id="2.7.7.101" evidence="12"/>
<dbReference type="Pfam" id="PF13155">
    <property type="entry name" value="Toprim_2"/>
    <property type="match status" value="1"/>
</dbReference>
<dbReference type="PIRSF" id="PIRSF002811">
    <property type="entry name" value="DnaG"/>
    <property type="match status" value="1"/>
</dbReference>
<dbReference type="HAMAP" id="MF_00974">
    <property type="entry name" value="DNA_primase_DnaG"/>
    <property type="match status" value="1"/>
</dbReference>
<evidence type="ECO:0000256" key="11">
    <source>
        <dbReference type="ARBA" id="ARBA00023163"/>
    </source>
</evidence>
<name>A0ABW9F857_9FIRM</name>
<evidence type="ECO:0000256" key="4">
    <source>
        <dbReference type="ARBA" id="ARBA00022695"/>
    </source>
</evidence>
<dbReference type="PANTHER" id="PTHR30313">
    <property type="entry name" value="DNA PRIMASE"/>
    <property type="match status" value="1"/>
</dbReference>
<keyword evidence="8 12" id="KW-0862">Zinc</keyword>
<dbReference type="Pfam" id="PF08275">
    <property type="entry name" value="DNAG_N"/>
    <property type="match status" value="1"/>
</dbReference>
<dbReference type="InterPro" id="IPR006171">
    <property type="entry name" value="TOPRIM_dom"/>
</dbReference>
<dbReference type="CDD" id="cd03364">
    <property type="entry name" value="TOPRIM_DnaG_primases"/>
    <property type="match status" value="1"/>
</dbReference>
<dbReference type="SMART" id="SM00493">
    <property type="entry name" value="TOPRIM"/>
    <property type="match status" value="1"/>
</dbReference>
<evidence type="ECO:0000256" key="6">
    <source>
        <dbReference type="ARBA" id="ARBA00022723"/>
    </source>
</evidence>
<dbReference type="InterPro" id="IPR037068">
    <property type="entry name" value="DNA_primase_core_N_sf"/>
</dbReference>
<dbReference type="EMBL" id="JBFNFH010000018">
    <property type="protein sequence ID" value="MFM1525439.1"/>
    <property type="molecule type" value="Genomic_DNA"/>
</dbReference>
<comment type="caution">
    <text evidence="15">The sequence shown here is derived from an EMBL/GenBank/DDBJ whole genome shotgun (WGS) entry which is preliminary data.</text>
</comment>
<reference evidence="15 16" key="1">
    <citation type="journal article" date="2024" name="Front. Microbiol.">
        <title>Pangenomic and biochemical analyses of Helcococcus ovis reveal widespread tetracycline resistance and a novel bacterial species, Helcococcus bovis.</title>
        <authorList>
            <person name="Cunha F."/>
            <person name="Zhai Y."/>
            <person name="Casaro S."/>
            <person name="Jones K.L."/>
            <person name="Hernandez M."/>
            <person name="Bisinotto R.S."/>
            <person name="Kariyawasam S."/>
            <person name="Brown M.B."/>
            <person name="Phillips A."/>
            <person name="Jeong K.C."/>
            <person name="Galvao K.N."/>
        </authorList>
    </citation>
    <scope>NUCLEOTIDE SEQUENCE [LARGE SCALE GENOMIC DNA]</scope>
    <source>
        <strain evidence="15 16">KG197</strain>
    </source>
</reference>
<comment type="catalytic activity">
    <reaction evidence="12">
        <text>ssDNA + n NTP = ssDNA/pppN(pN)n-1 hybrid + (n-1) diphosphate.</text>
        <dbReference type="EC" id="2.7.7.101"/>
    </reaction>
</comment>
<evidence type="ECO:0000256" key="3">
    <source>
        <dbReference type="ARBA" id="ARBA00022679"/>
    </source>
</evidence>
<comment type="subunit">
    <text evidence="12">Monomer. Interacts with DnaB.</text>
</comment>
<feature type="domain" description="Toprim" evidence="14">
    <location>
        <begin position="249"/>
        <end position="330"/>
    </location>
</feature>
<dbReference type="InterPro" id="IPR034151">
    <property type="entry name" value="TOPRIM_DnaG_bac"/>
</dbReference>
<comment type="cofactor">
    <cofactor evidence="12 13">
        <name>Zn(2+)</name>
        <dbReference type="ChEBI" id="CHEBI:29105"/>
    </cofactor>
    <text evidence="12 13">Binds 1 zinc ion per monomer.</text>
</comment>
<evidence type="ECO:0000256" key="2">
    <source>
        <dbReference type="ARBA" id="ARBA00022515"/>
    </source>
</evidence>
<proteinExistence type="inferred from homology"/>
<keyword evidence="6 12" id="KW-0479">Metal-binding</keyword>
<dbReference type="PROSITE" id="PS50880">
    <property type="entry name" value="TOPRIM"/>
    <property type="match status" value="1"/>
</dbReference>
<protein>
    <recommendedName>
        <fullName evidence="12 13">DNA primase</fullName>
        <ecNumber evidence="12">2.7.7.101</ecNumber>
    </recommendedName>
</protein>
<evidence type="ECO:0000256" key="7">
    <source>
        <dbReference type="ARBA" id="ARBA00022771"/>
    </source>
</evidence>
<keyword evidence="3 12" id="KW-0808">Transferase</keyword>
<evidence type="ECO:0000313" key="15">
    <source>
        <dbReference type="EMBL" id="MFM1525439.1"/>
    </source>
</evidence>
<evidence type="ECO:0000256" key="5">
    <source>
        <dbReference type="ARBA" id="ARBA00022705"/>
    </source>
</evidence>
<dbReference type="InterPro" id="IPR002694">
    <property type="entry name" value="Znf_CHC2"/>
</dbReference>
<keyword evidence="7 12" id="KW-0863">Zinc-finger</keyword>
<keyword evidence="11 12" id="KW-0804">Transcription</keyword>
<dbReference type="SUPFAM" id="SSF56731">
    <property type="entry name" value="DNA primase core"/>
    <property type="match status" value="1"/>
</dbReference>
<dbReference type="PANTHER" id="PTHR30313:SF2">
    <property type="entry name" value="DNA PRIMASE"/>
    <property type="match status" value="1"/>
</dbReference>
<dbReference type="InterPro" id="IPR030846">
    <property type="entry name" value="DnaG_bac"/>
</dbReference>
<evidence type="ECO:0000313" key="16">
    <source>
        <dbReference type="Proteomes" id="UP001629536"/>
    </source>
</evidence>
<keyword evidence="16" id="KW-1185">Reference proteome</keyword>
<accession>A0ABW9F857</accession>
<evidence type="ECO:0000256" key="1">
    <source>
        <dbReference type="ARBA" id="ARBA00022478"/>
    </source>
</evidence>
<dbReference type="InterPro" id="IPR036977">
    <property type="entry name" value="DNA_primase_Znf_CHC2"/>
</dbReference>
<dbReference type="SUPFAM" id="SSF57783">
    <property type="entry name" value="Zinc beta-ribbon"/>
    <property type="match status" value="1"/>
</dbReference>
<keyword evidence="10 12" id="KW-0238">DNA-binding</keyword>
<dbReference type="InterPro" id="IPR006295">
    <property type="entry name" value="DNA_primase_DnaG"/>
</dbReference>
<dbReference type="Gene3D" id="3.90.980.10">
    <property type="entry name" value="DNA primase, catalytic core, N-terminal domain"/>
    <property type="match status" value="1"/>
</dbReference>
<evidence type="ECO:0000259" key="14">
    <source>
        <dbReference type="PROSITE" id="PS50880"/>
    </source>
</evidence>
<feature type="zinc finger region" description="CHC2-type" evidence="12">
    <location>
        <begin position="39"/>
        <end position="63"/>
    </location>
</feature>
<dbReference type="InterPro" id="IPR050219">
    <property type="entry name" value="DnaG_primase"/>
</dbReference>
<organism evidence="15 16">
    <name type="scientific">Helcococcus bovis</name>
    <dbReference type="NCBI Taxonomy" id="3153252"/>
    <lineage>
        <taxon>Bacteria</taxon>
        <taxon>Bacillati</taxon>
        <taxon>Bacillota</taxon>
        <taxon>Tissierellia</taxon>
        <taxon>Tissierellales</taxon>
        <taxon>Peptoniphilaceae</taxon>
        <taxon>Helcococcus</taxon>
    </lineage>
</organism>
<evidence type="ECO:0000256" key="10">
    <source>
        <dbReference type="ARBA" id="ARBA00023125"/>
    </source>
</evidence>
<keyword evidence="9" id="KW-0460">Magnesium</keyword>
<dbReference type="Gene3D" id="3.90.580.10">
    <property type="entry name" value="Zinc finger, CHC2-type domain"/>
    <property type="match status" value="1"/>
</dbReference>
<keyword evidence="4 12" id="KW-0548">Nucleotidyltransferase</keyword>
<evidence type="ECO:0000256" key="8">
    <source>
        <dbReference type="ARBA" id="ARBA00022833"/>
    </source>
</evidence>
<dbReference type="InterPro" id="IPR013264">
    <property type="entry name" value="DNAG_N"/>
</dbReference>
<dbReference type="NCBIfam" id="TIGR01391">
    <property type="entry name" value="dnaG"/>
    <property type="match status" value="1"/>
</dbReference>
<comment type="similarity">
    <text evidence="12 13">Belongs to the DnaG primase family.</text>
</comment>
<keyword evidence="2 12" id="KW-0639">Primosome</keyword>
<sequence>MGFIPEQQIEELKSRIDIVDIISEYVDLKRAGSSFKGLCPFHNEKTPSFMVNRERNNFHCFGCHEGGDAISFIMKMENLEYIDAVKFIAEKLGISLEETEYSKEKISRNNKLYEINSKAARFYFKELLTNQLPQKYLMERQLSKNILNKYFLGYANHNNDLYKYLKKEGFEEQDMLDLGLIGEKNGSYYDKFRDRLIFPILNNKNKVIGFGGRTLNNNNIKYLNSPESDIFIKGKNVYGVNVIKRNKQDKIILVEGYMDVISLYNHGIDYALASLGTALTEDQAKIILRYSKEVYIAYDGDTAGIKATLRAIEIFKNLDVQLKILEFPNGMDPDEFIKLKGREAFEKMLNKASNVIDYKLKKLYESSQNQIDFIKGITEFLASIKGNVVRDLYIDKSAKFIGVTTDSLRNDVEIIIKKNSERDAFRNTNHFDNNKIGYKSYTSNVIKNVEKPVNNENTKKSLLQREILLYSLINEFSFNLLREFKDFLDNEDYSKIYKKIEKYYNDNLIIEDVLNMDSFINLGLNKEYDKLIKNEDVKLNSILEELKHRIEVFKLQTRLGEIKEELREKRGDKELLLEYTNLLQKLT</sequence>
<keyword evidence="1 12" id="KW-0240">DNA-directed RNA polymerase</keyword>
<evidence type="ECO:0000256" key="9">
    <source>
        <dbReference type="ARBA" id="ARBA00022842"/>
    </source>
</evidence>
<dbReference type="RefSeq" id="WP_408126851.1">
    <property type="nucleotide sequence ID" value="NZ_JBFNFH010000018.1"/>
</dbReference>
<comment type="function">
    <text evidence="12 13">RNA polymerase that catalyzes the synthesis of short RNA molecules used as primers for DNA polymerase during DNA replication.</text>
</comment>
<evidence type="ECO:0000256" key="13">
    <source>
        <dbReference type="PIRNR" id="PIRNR002811"/>
    </source>
</evidence>
<gene>
    <name evidence="12 15" type="primary">dnaG</name>
    <name evidence="15" type="ORF">ABGF40_07105</name>
</gene>
<dbReference type="Gene3D" id="3.40.1360.10">
    <property type="match status" value="1"/>
</dbReference>
<dbReference type="Proteomes" id="UP001629536">
    <property type="component" value="Unassembled WGS sequence"/>
</dbReference>
<keyword evidence="5 12" id="KW-0235">DNA replication</keyword>
<comment type="domain">
    <text evidence="12">Contains an N-terminal zinc-binding domain, a central core domain that contains the primase activity, and a C-terminal DnaB-binding domain.</text>
</comment>
<evidence type="ECO:0000256" key="12">
    <source>
        <dbReference type="HAMAP-Rule" id="MF_00974"/>
    </source>
</evidence>
<dbReference type="Pfam" id="PF01807">
    <property type="entry name" value="Zn_ribbon_DnaG"/>
    <property type="match status" value="1"/>
</dbReference>